<dbReference type="Proteomes" id="UP001454036">
    <property type="component" value="Unassembled WGS sequence"/>
</dbReference>
<keyword evidence="2" id="KW-1133">Transmembrane helix</keyword>
<protein>
    <submittedName>
        <fullName evidence="3">Uncharacterized protein</fullName>
    </submittedName>
</protein>
<proteinExistence type="predicted"/>
<reference evidence="3 4" key="1">
    <citation type="submission" date="2024-01" db="EMBL/GenBank/DDBJ databases">
        <title>The complete chloroplast genome sequence of Lithospermum erythrorhizon: insights into the phylogenetic relationship among Boraginaceae species and the maternal lineages of purple gromwells.</title>
        <authorList>
            <person name="Okada T."/>
            <person name="Watanabe K."/>
        </authorList>
    </citation>
    <scope>NUCLEOTIDE SEQUENCE [LARGE SCALE GENOMIC DNA]</scope>
</reference>
<keyword evidence="4" id="KW-1185">Reference proteome</keyword>
<dbReference type="EMBL" id="BAABME010019364">
    <property type="protein sequence ID" value="GAA0156955.1"/>
    <property type="molecule type" value="Genomic_DNA"/>
</dbReference>
<feature type="region of interest" description="Disordered" evidence="1">
    <location>
        <begin position="1"/>
        <end position="21"/>
    </location>
</feature>
<evidence type="ECO:0000313" key="3">
    <source>
        <dbReference type="EMBL" id="GAA0156955.1"/>
    </source>
</evidence>
<evidence type="ECO:0000313" key="4">
    <source>
        <dbReference type="Proteomes" id="UP001454036"/>
    </source>
</evidence>
<feature type="transmembrane region" description="Helical" evidence="2">
    <location>
        <begin position="187"/>
        <end position="205"/>
    </location>
</feature>
<gene>
    <name evidence="3" type="ORF">LIER_38379</name>
</gene>
<name>A0AAV3PZ77_LITER</name>
<accession>A0AAV3PZ77</accession>
<organism evidence="3 4">
    <name type="scientific">Lithospermum erythrorhizon</name>
    <name type="common">Purple gromwell</name>
    <name type="synonym">Lithospermum officinale var. erythrorhizon</name>
    <dbReference type="NCBI Taxonomy" id="34254"/>
    <lineage>
        <taxon>Eukaryota</taxon>
        <taxon>Viridiplantae</taxon>
        <taxon>Streptophyta</taxon>
        <taxon>Embryophyta</taxon>
        <taxon>Tracheophyta</taxon>
        <taxon>Spermatophyta</taxon>
        <taxon>Magnoliopsida</taxon>
        <taxon>eudicotyledons</taxon>
        <taxon>Gunneridae</taxon>
        <taxon>Pentapetalae</taxon>
        <taxon>asterids</taxon>
        <taxon>lamiids</taxon>
        <taxon>Boraginales</taxon>
        <taxon>Boraginaceae</taxon>
        <taxon>Boraginoideae</taxon>
        <taxon>Lithospermeae</taxon>
        <taxon>Lithospermum</taxon>
    </lineage>
</organism>
<evidence type="ECO:0000256" key="2">
    <source>
        <dbReference type="SAM" id="Phobius"/>
    </source>
</evidence>
<comment type="caution">
    <text evidence="3">The sequence shown here is derived from an EMBL/GenBank/DDBJ whole genome shotgun (WGS) entry which is preliminary data.</text>
</comment>
<evidence type="ECO:0000256" key="1">
    <source>
        <dbReference type="SAM" id="MobiDB-lite"/>
    </source>
</evidence>
<keyword evidence="2" id="KW-0472">Membrane</keyword>
<keyword evidence="2" id="KW-0812">Transmembrane</keyword>
<dbReference type="AlphaFoldDB" id="A0AAV3PZ77"/>
<sequence length="253" mass="29072">MDGVGSFAPDARGEDATSSGTSYSRGFVLVVMATRHRPSESFHEGGFPLDRPRLNQGDIIKEYYFTECEAFDTQLRRSICLFKHLEVEDETDLYEKLIAQAGSPMNQWRLAVGGFLIQNKMRKKMVLRIGWLLKNFKDFSSLHFFIPSLSLLVYSSRASGFPPFIFPFVFTAKELTSLLENKICQPWFWVIFLFLLVVLWFSLMLQGKKGILLLTLKAWKLPVKKQKTLAARIKRLKLVLKNLHQIDQQAGLC</sequence>